<organism evidence="8 9">
    <name type="scientific">Affinibrenneria salicis</name>
    <dbReference type="NCBI Taxonomy" id="2590031"/>
    <lineage>
        <taxon>Bacteria</taxon>
        <taxon>Pseudomonadati</taxon>
        <taxon>Pseudomonadota</taxon>
        <taxon>Gammaproteobacteria</taxon>
        <taxon>Enterobacterales</taxon>
        <taxon>Pectobacteriaceae</taxon>
        <taxon>Affinibrenneria</taxon>
    </lineage>
</organism>
<dbReference type="GO" id="GO:0033863">
    <property type="term" value="F:ribose 1,5-bisphosphate phosphokinase activity"/>
    <property type="evidence" value="ECO:0007669"/>
    <property type="project" value="UniProtKB-UniRule"/>
</dbReference>
<comment type="caution">
    <text evidence="6">Lacks conserved residue(s) required for the propagation of feature annotation.</text>
</comment>
<dbReference type="SUPFAM" id="SSF52540">
    <property type="entry name" value="P-loop containing nucleoside triphosphate hydrolases"/>
    <property type="match status" value="1"/>
</dbReference>
<evidence type="ECO:0000256" key="3">
    <source>
        <dbReference type="ARBA" id="ARBA00022679"/>
    </source>
</evidence>
<keyword evidence="8" id="KW-0418">Kinase</keyword>
<evidence type="ECO:0000256" key="6">
    <source>
        <dbReference type="HAMAP-Rule" id="MF_00836"/>
    </source>
</evidence>
<dbReference type="UniPathway" id="UPA00087">
    <property type="reaction ID" value="UER00175"/>
</dbReference>
<comment type="similarity">
    <text evidence="6">Belongs to the ribose 1,5-bisphosphokinase family.</text>
</comment>
<dbReference type="OrthoDB" id="341217at2"/>
<dbReference type="InterPro" id="IPR012699">
    <property type="entry name" value="PhnN"/>
</dbReference>
<evidence type="ECO:0000256" key="1">
    <source>
        <dbReference type="ARBA" id="ARBA00000373"/>
    </source>
</evidence>
<feature type="domain" description="Guanylate kinase/L-type calcium channel beta subunit" evidence="7">
    <location>
        <begin position="1"/>
        <end position="184"/>
    </location>
</feature>
<gene>
    <name evidence="6 8" type="primary">phnN</name>
    <name evidence="8" type="ORF">FJU30_15220</name>
</gene>
<evidence type="ECO:0000256" key="2">
    <source>
        <dbReference type="ARBA" id="ARBA00005069"/>
    </source>
</evidence>
<dbReference type="NCBIfam" id="NF007485">
    <property type="entry name" value="PRK10078.1"/>
    <property type="match status" value="1"/>
</dbReference>
<comment type="caution">
    <text evidence="8">The sequence shown here is derived from an EMBL/GenBank/DDBJ whole genome shotgun (WGS) entry which is preliminary data.</text>
</comment>
<dbReference type="RefSeq" id="WP_150435820.1">
    <property type="nucleotide sequence ID" value="NZ_VYKJ01000007.1"/>
</dbReference>
<dbReference type="NCBIfam" id="TIGR02322">
    <property type="entry name" value="phosphon_PhnN"/>
    <property type="match status" value="1"/>
</dbReference>
<dbReference type="EMBL" id="VYKJ01000007">
    <property type="protein sequence ID" value="KAA8999022.1"/>
    <property type="molecule type" value="Genomic_DNA"/>
</dbReference>
<dbReference type="GO" id="GO:0019634">
    <property type="term" value="P:organic phosphonate metabolic process"/>
    <property type="evidence" value="ECO:0007669"/>
    <property type="project" value="UniProtKB-UniRule"/>
</dbReference>
<evidence type="ECO:0000313" key="9">
    <source>
        <dbReference type="Proteomes" id="UP000335415"/>
    </source>
</evidence>
<keyword evidence="9" id="KW-1185">Reference proteome</keyword>
<keyword evidence="3 6" id="KW-0808">Transferase</keyword>
<keyword evidence="4 6" id="KW-0547">Nucleotide-binding</keyword>
<dbReference type="GO" id="GO:0006015">
    <property type="term" value="P:5-phosphoribose 1-diphosphate biosynthetic process"/>
    <property type="evidence" value="ECO:0007669"/>
    <property type="project" value="UniProtKB-UniRule"/>
</dbReference>
<dbReference type="Proteomes" id="UP000335415">
    <property type="component" value="Unassembled WGS sequence"/>
</dbReference>
<name>A0A5J5FY15_9GAMM</name>
<comment type="function">
    <text evidence="6">Catalyzes the phosphorylation of ribose 1,5-bisphosphate to 5-phospho-D-ribosyl alpha-1-diphosphate (PRPP).</text>
</comment>
<evidence type="ECO:0000259" key="7">
    <source>
        <dbReference type="SMART" id="SM00072"/>
    </source>
</evidence>
<accession>A0A5J5FY15</accession>
<dbReference type="AlphaFoldDB" id="A0A5J5FY15"/>
<evidence type="ECO:0000256" key="5">
    <source>
        <dbReference type="ARBA" id="ARBA00022840"/>
    </source>
</evidence>
<dbReference type="GO" id="GO:0005524">
    <property type="term" value="F:ATP binding"/>
    <property type="evidence" value="ECO:0007669"/>
    <property type="project" value="UniProtKB-KW"/>
</dbReference>
<dbReference type="Gene3D" id="3.40.50.300">
    <property type="entry name" value="P-loop containing nucleotide triphosphate hydrolases"/>
    <property type="match status" value="1"/>
</dbReference>
<dbReference type="FunFam" id="3.40.50.300:FF:000979">
    <property type="entry name" value="Ribose 1,5-bisphosphate phosphokinase PhnN"/>
    <property type="match status" value="1"/>
</dbReference>
<sequence length="187" mass="20818">MARLIYLIGASGSGKDSLLAAMRQQEDKNILVAHRYITRPALSGGENHIALSEQAFGFRQRHGLFCLSWRAHKLHYGVGIEINSWLEKGIDVAVNGSRAYLPQARACYGDRLLPVCLTVPPAILERRLRVRGRENDQQITARLQRSAHYQSAVPVDCPRLSNTGLLEQTVEAFWRLLSVEGAGESGR</sequence>
<keyword evidence="5 6" id="KW-0067">ATP-binding</keyword>
<evidence type="ECO:0000313" key="8">
    <source>
        <dbReference type="EMBL" id="KAA8999022.1"/>
    </source>
</evidence>
<dbReference type="InterPro" id="IPR027417">
    <property type="entry name" value="P-loop_NTPase"/>
</dbReference>
<dbReference type="HAMAP" id="MF_00836">
    <property type="entry name" value="PhnN"/>
    <property type="match status" value="1"/>
</dbReference>
<dbReference type="InterPro" id="IPR008145">
    <property type="entry name" value="GK/Ca_channel_bsu"/>
</dbReference>
<evidence type="ECO:0000256" key="4">
    <source>
        <dbReference type="ARBA" id="ARBA00022741"/>
    </source>
</evidence>
<reference evidence="8 9" key="1">
    <citation type="submission" date="2019-09" db="EMBL/GenBank/DDBJ databases">
        <authorList>
            <person name="Li Y."/>
        </authorList>
    </citation>
    <scope>NUCLEOTIDE SEQUENCE [LARGE SCALE GENOMIC DNA]</scope>
    <source>
        <strain evidence="8 9">L3-3HA</strain>
    </source>
</reference>
<comment type="pathway">
    <text evidence="2 6">Metabolic intermediate biosynthesis; 5-phospho-alpha-D-ribose 1-diphosphate biosynthesis; 5-phospho-alpha-D-ribose 1-diphosphate from D-ribose 5-phosphate (route II): step 3/3.</text>
</comment>
<proteinExistence type="inferred from homology"/>
<dbReference type="EC" id="2.7.4.23" evidence="6"/>
<dbReference type="SMART" id="SM00072">
    <property type="entry name" value="GuKc"/>
    <property type="match status" value="1"/>
</dbReference>
<comment type="catalytic activity">
    <reaction evidence="1 6">
        <text>alpha-D-ribose 1,5-bisphosphate + ATP = 5-phospho-alpha-D-ribose 1-diphosphate + ADP</text>
        <dbReference type="Rhea" id="RHEA:20109"/>
        <dbReference type="ChEBI" id="CHEBI:30616"/>
        <dbReference type="ChEBI" id="CHEBI:58017"/>
        <dbReference type="ChEBI" id="CHEBI:68688"/>
        <dbReference type="ChEBI" id="CHEBI:456216"/>
        <dbReference type="EC" id="2.7.4.23"/>
    </reaction>
</comment>
<protein>
    <recommendedName>
        <fullName evidence="6">Ribose 1,5-bisphosphate phosphokinase PhnN</fullName>
        <ecNumber evidence="6">2.7.4.23</ecNumber>
    </recommendedName>
    <alternativeName>
        <fullName evidence="6">Ribose 1,5-bisphosphokinase</fullName>
    </alternativeName>
</protein>